<dbReference type="EMBL" id="JAMQAW010000057">
    <property type="protein sequence ID" value="MCM2393079.1"/>
    <property type="molecule type" value="Genomic_DNA"/>
</dbReference>
<organism evidence="2 3">
    <name type="scientific">Streptomyces albipurpureus</name>
    <dbReference type="NCBI Taxonomy" id="2897419"/>
    <lineage>
        <taxon>Bacteria</taxon>
        <taxon>Bacillati</taxon>
        <taxon>Actinomycetota</taxon>
        <taxon>Actinomycetes</taxon>
        <taxon>Kitasatosporales</taxon>
        <taxon>Streptomycetaceae</taxon>
        <taxon>Streptomyces</taxon>
    </lineage>
</organism>
<comment type="caution">
    <text evidence="2">The sequence shown here is derived from an EMBL/GenBank/DDBJ whole genome shotgun (WGS) entry which is preliminary data.</text>
</comment>
<reference evidence="2" key="1">
    <citation type="submission" date="2022-06" db="EMBL/GenBank/DDBJ databases">
        <title>Genome public.</title>
        <authorList>
            <person name="Sun Q."/>
        </authorList>
    </citation>
    <scope>NUCLEOTIDE SEQUENCE</scope>
    <source>
        <strain evidence="2">CWNU-1</strain>
    </source>
</reference>
<accession>A0ABT0UWX3</accession>
<evidence type="ECO:0000313" key="2">
    <source>
        <dbReference type="EMBL" id="MCM2393079.1"/>
    </source>
</evidence>
<name>A0ABT0UWX3_9ACTN</name>
<gene>
    <name evidence="2" type="ORF">NBG84_33175</name>
</gene>
<evidence type="ECO:0000313" key="3">
    <source>
        <dbReference type="Proteomes" id="UP001431429"/>
    </source>
</evidence>
<evidence type="ECO:0000256" key="1">
    <source>
        <dbReference type="SAM" id="MobiDB-lite"/>
    </source>
</evidence>
<feature type="compositionally biased region" description="Basic and acidic residues" evidence="1">
    <location>
        <begin position="17"/>
        <end position="29"/>
    </location>
</feature>
<sequence>MGWGRSQEPAEAFAAEEQARADELARRCGEIASTPDHPSQPSLHHYQAAYQNASGNAAGHTSQPR</sequence>
<dbReference type="RefSeq" id="WP_250923393.1">
    <property type="nucleotide sequence ID" value="NZ_JAMQAW010000057.1"/>
</dbReference>
<dbReference type="Proteomes" id="UP001431429">
    <property type="component" value="Unassembled WGS sequence"/>
</dbReference>
<feature type="compositionally biased region" description="Polar residues" evidence="1">
    <location>
        <begin position="49"/>
        <end position="65"/>
    </location>
</feature>
<keyword evidence="3" id="KW-1185">Reference proteome</keyword>
<protein>
    <submittedName>
        <fullName evidence="2">Uncharacterized protein</fullName>
    </submittedName>
</protein>
<feature type="region of interest" description="Disordered" evidence="1">
    <location>
        <begin position="1"/>
        <end position="65"/>
    </location>
</feature>
<proteinExistence type="predicted"/>